<organism evidence="1 2">
    <name type="scientific">Rangifer tarandus platyrhynchus</name>
    <name type="common">Svalbard reindeer</name>
    <dbReference type="NCBI Taxonomy" id="3082113"/>
    <lineage>
        <taxon>Eukaryota</taxon>
        <taxon>Metazoa</taxon>
        <taxon>Chordata</taxon>
        <taxon>Craniata</taxon>
        <taxon>Vertebrata</taxon>
        <taxon>Euteleostomi</taxon>
        <taxon>Mammalia</taxon>
        <taxon>Eutheria</taxon>
        <taxon>Laurasiatheria</taxon>
        <taxon>Artiodactyla</taxon>
        <taxon>Ruminantia</taxon>
        <taxon>Pecora</taxon>
        <taxon>Cervidae</taxon>
        <taxon>Odocoileinae</taxon>
        <taxon>Rangifer</taxon>
    </lineage>
</organism>
<dbReference type="Proteomes" id="UP001176941">
    <property type="component" value="Chromosome 20"/>
</dbReference>
<keyword evidence="2" id="KW-1185">Reference proteome</keyword>
<name>A0ABN8YL23_RANTA</name>
<sequence>MPAWCPLGRWRLSCSAFYLPELPGCPGSGGALQTRCPGESTETQRGKLTRWDGVRGDGNPGMAPAALGLLPLTGFSTEQGLEAAGPSHPQNMRERDPTLQTGKQRLRGLYPLPEEFVTVHRHVFCCPGQAVAWNLGQPPFCPDVGPGPLNSRQKGEVHRHFRAQIRTVDCGSLTCFVANLRSDSVVRPAGECLQPGQQDPFS</sequence>
<reference evidence="1" key="1">
    <citation type="submission" date="2023-04" db="EMBL/GenBank/DDBJ databases">
        <authorList>
            <consortium name="ELIXIR-Norway"/>
        </authorList>
    </citation>
    <scope>NUCLEOTIDE SEQUENCE [LARGE SCALE GENOMIC DNA]</scope>
</reference>
<gene>
    <name evidence="1" type="ORF">MRATA1EN1_LOCUS11225</name>
</gene>
<proteinExistence type="predicted"/>
<accession>A0ABN8YL23</accession>
<dbReference type="EMBL" id="OX459956">
    <property type="protein sequence ID" value="CAI9162263.1"/>
    <property type="molecule type" value="Genomic_DNA"/>
</dbReference>
<protein>
    <submittedName>
        <fullName evidence="1">Uncharacterized protein</fullName>
    </submittedName>
</protein>
<evidence type="ECO:0000313" key="1">
    <source>
        <dbReference type="EMBL" id="CAI9162263.1"/>
    </source>
</evidence>
<evidence type="ECO:0000313" key="2">
    <source>
        <dbReference type="Proteomes" id="UP001176941"/>
    </source>
</evidence>